<protein>
    <submittedName>
        <fullName evidence="3">Diguanylate phosphodiesterase</fullName>
    </submittedName>
</protein>
<dbReference type="SUPFAM" id="SSF141868">
    <property type="entry name" value="EAL domain-like"/>
    <property type="match status" value="1"/>
</dbReference>
<dbReference type="PANTHER" id="PTHR33525:SF4">
    <property type="entry name" value="CYCLIC DI-GMP PHOSPHODIESTERASE CDGJ"/>
    <property type="match status" value="1"/>
</dbReference>
<dbReference type="InterPro" id="IPR001633">
    <property type="entry name" value="EAL_dom"/>
</dbReference>
<dbReference type="AlphaFoldDB" id="A0A3N1Y688"/>
<dbReference type="PANTHER" id="PTHR33525">
    <property type="match status" value="1"/>
</dbReference>
<reference evidence="3 4" key="1">
    <citation type="submission" date="2018-11" db="EMBL/GenBank/DDBJ databases">
        <title>Genomic Encyclopedia of Type Strains, Phase IV (KMG-IV): sequencing the most valuable type-strain genomes for metagenomic binning, comparative biology and taxonomic classification.</title>
        <authorList>
            <person name="Goeker M."/>
        </authorList>
    </citation>
    <scope>NUCLEOTIDE SEQUENCE [LARGE SCALE GENOMIC DNA]</scope>
    <source>
        <strain evidence="3 4">DSM 100275</strain>
    </source>
</reference>
<accession>A0A3N1Y688</accession>
<comment type="caution">
    <text evidence="3">The sequence shown here is derived from an EMBL/GenBank/DDBJ whole genome shotgun (WGS) entry which is preliminary data.</text>
</comment>
<dbReference type="Pfam" id="PF08668">
    <property type="entry name" value="HDOD"/>
    <property type="match status" value="1"/>
</dbReference>
<dbReference type="EMBL" id="RJVI01000001">
    <property type="protein sequence ID" value="ROR34270.1"/>
    <property type="molecule type" value="Genomic_DNA"/>
</dbReference>
<dbReference type="RefSeq" id="WP_170164998.1">
    <property type="nucleotide sequence ID" value="NZ_RJVI01000001.1"/>
</dbReference>
<feature type="domain" description="HDOD" evidence="2">
    <location>
        <begin position="198"/>
        <end position="382"/>
    </location>
</feature>
<proteinExistence type="predicted"/>
<dbReference type="SMART" id="SM00052">
    <property type="entry name" value="EAL"/>
    <property type="match status" value="1"/>
</dbReference>
<name>A0A3N1Y688_9GAMM</name>
<evidence type="ECO:0000259" key="1">
    <source>
        <dbReference type="PROSITE" id="PS50883"/>
    </source>
</evidence>
<dbReference type="PROSITE" id="PS50883">
    <property type="entry name" value="EAL"/>
    <property type="match status" value="1"/>
</dbReference>
<dbReference type="PROSITE" id="PS51833">
    <property type="entry name" value="HDOD"/>
    <property type="match status" value="1"/>
</dbReference>
<evidence type="ECO:0000313" key="3">
    <source>
        <dbReference type="EMBL" id="ROR34270.1"/>
    </source>
</evidence>
<dbReference type="InterPro" id="IPR035919">
    <property type="entry name" value="EAL_sf"/>
</dbReference>
<dbReference type="Proteomes" id="UP000276634">
    <property type="component" value="Unassembled WGS sequence"/>
</dbReference>
<dbReference type="PIRSF" id="PIRSF003180">
    <property type="entry name" value="DiGMPpdiest_YuxH"/>
    <property type="match status" value="1"/>
</dbReference>
<evidence type="ECO:0000313" key="4">
    <source>
        <dbReference type="Proteomes" id="UP000276634"/>
    </source>
</evidence>
<dbReference type="Gene3D" id="1.10.3210.10">
    <property type="entry name" value="Hypothetical protein af1432"/>
    <property type="match status" value="1"/>
</dbReference>
<evidence type="ECO:0000259" key="2">
    <source>
        <dbReference type="PROSITE" id="PS51833"/>
    </source>
</evidence>
<dbReference type="Pfam" id="PF00563">
    <property type="entry name" value="EAL"/>
    <property type="match status" value="1"/>
</dbReference>
<dbReference type="InterPro" id="IPR052340">
    <property type="entry name" value="RNase_Y/CdgJ"/>
</dbReference>
<dbReference type="Gene3D" id="3.20.20.450">
    <property type="entry name" value="EAL domain"/>
    <property type="match status" value="1"/>
</dbReference>
<sequence>MEFLVARQPIYDADLRVRAYELLYRRGPTAAAEVEDGDAATGTVLAGLLMEVGLERLAGTLPAFVNVTPRFVVGGGPVPLPPGRVVLEVLETVDPTAEVLAGLETLRRAGHRIALDDYVLEPERAPLLRLADIVKVDVLALDAARVAESARALRPLGVELLAEKVEDRETFERCRALGFELFQGYFFARPDLMRSRRAPAARTALMRLIARLQDPEAGFDELAGIVRSDVTLGYRLLRYINSAFFGLRVEVDSIERAMIYLGERNLRGWATVLALASVDDKPSELLTTSLVRARMTERLASRADLEPQAAFTAGLLSTVDAYLDQPMEAVVEALPLTAELRAALARHEGPLGTLLAGVLAYERGDWARARTLLPETAAEIYVEALDWADRVRAGLLGAA</sequence>
<dbReference type="SUPFAM" id="SSF109604">
    <property type="entry name" value="HD-domain/PDEase-like"/>
    <property type="match status" value="1"/>
</dbReference>
<organism evidence="3 4">
    <name type="scientific">Inmirania thermothiophila</name>
    <dbReference type="NCBI Taxonomy" id="1750597"/>
    <lineage>
        <taxon>Bacteria</taxon>
        <taxon>Pseudomonadati</taxon>
        <taxon>Pseudomonadota</taxon>
        <taxon>Gammaproteobacteria</taxon>
        <taxon>Chromatiales</taxon>
        <taxon>Ectothiorhodospiraceae</taxon>
        <taxon>Inmirania</taxon>
    </lineage>
</organism>
<feature type="domain" description="EAL" evidence="1">
    <location>
        <begin position="1"/>
        <end position="204"/>
    </location>
</feature>
<gene>
    <name evidence="3" type="ORF">EDC57_0166</name>
</gene>
<keyword evidence="4" id="KW-1185">Reference proteome</keyword>
<dbReference type="InterPro" id="IPR014408">
    <property type="entry name" value="dGMP_Pdiesterase_EAL/HD-GYP"/>
</dbReference>
<dbReference type="InterPro" id="IPR013976">
    <property type="entry name" value="HDOD"/>
</dbReference>